<evidence type="ECO:0000256" key="1">
    <source>
        <dbReference type="SAM" id="SignalP"/>
    </source>
</evidence>
<gene>
    <name evidence="2" type="ORF">J3R30DRAFT_3444476</name>
</gene>
<dbReference type="AlphaFoldDB" id="A0A9W9ANP7"/>
<sequence length="191" mass="21612">MRLVAACFMTLAFGLFSVTSAIPVLKFTREHIAQLSPRRMAPIHPLAYVQDSSFPRETYSPEIRYPDIQTPLEQSHIKLIFLPVPGGDLDNQTTSANTRRIAHLISQFLNQSRYYHGLSSDNFTLINGWDSDGGNAIVEFRVEDDIRDRHCNPFCLGMLDVPYGTGDTIHGTLSQDQWQLHLDHAQSRILS</sequence>
<evidence type="ECO:0000313" key="3">
    <source>
        <dbReference type="Proteomes" id="UP001150266"/>
    </source>
</evidence>
<dbReference type="Proteomes" id="UP001150266">
    <property type="component" value="Unassembled WGS sequence"/>
</dbReference>
<protein>
    <submittedName>
        <fullName evidence="2">Uncharacterized protein</fullName>
    </submittedName>
</protein>
<reference evidence="2" key="1">
    <citation type="submission" date="2022-08" db="EMBL/GenBank/DDBJ databases">
        <title>A Global Phylogenomic Analysis of the Shiitake Genus Lentinula.</title>
        <authorList>
            <consortium name="DOE Joint Genome Institute"/>
            <person name="Sierra-Patev S."/>
            <person name="Min B."/>
            <person name="Naranjo-Ortiz M."/>
            <person name="Looney B."/>
            <person name="Konkel Z."/>
            <person name="Slot J.C."/>
            <person name="Sakamoto Y."/>
            <person name="Steenwyk J.L."/>
            <person name="Rokas A."/>
            <person name="Carro J."/>
            <person name="Camarero S."/>
            <person name="Ferreira P."/>
            <person name="Molpeceres G."/>
            <person name="Ruiz-Duenas F.J."/>
            <person name="Serrano A."/>
            <person name="Henrissat B."/>
            <person name="Drula E."/>
            <person name="Hughes K.W."/>
            <person name="Mata J.L."/>
            <person name="Ishikawa N.K."/>
            <person name="Vargas-Isla R."/>
            <person name="Ushijima S."/>
            <person name="Smith C.A."/>
            <person name="Ahrendt S."/>
            <person name="Andreopoulos W."/>
            <person name="He G."/>
            <person name="Labutti K."/>
            <person name="Lipzen A."/>
            <person name="Ng V."/>
            <person name="Riley R."/>
            <person name="Sandor L."/>
            <person name="Barry K."/>
            <person name="Martinez A.T."/>
            <person name="Xiao Y."/>
            <person name="Gibbons J.G."/>
            <person name="Terashima K."/>
            <person name="Grigoriev I.V."/>
            <person name="Hibbett D.S."/>
        </authorList>
    </citation>
    <scope>NUCLEOTIDE SEQUENCE</scope>
    <source>
        <strain evidence="2">JLM2183</strain>
    </source>
</reference>
<dbReference type="OrthoDB" id="2876927at2759"/>
<feature type="signal peptide" evidence="1">
    <location>
        <begin position="1"/>
        <end position="21"/>
    </location>
</feature>
<keyword evidence="1" id="KW-0732">Signal</keyword>
<dbReference type="EMBL" id="JAOTPV010000003">
    <property type="protein sequence ID" value="KAJ4486128.1"/>
    <property type="molecule type" value="Genomic_DNA"/>
</dbReference>
<name>A0A9W9ANP7_9AGAR</name>
<keyword evidence="3" id="KW-1185">Reference proteome</keyword>
<evidence type="ECO:0000313" key="2">
    <source>
        <dbReference type="EMBL" id="KAJ4486128.1"/>
    </source>
</evidence>
<feature type="chain" id="PRO_5040747677" evidence="1">
    <location>
        <begin position="22"/>
        <end position="191"/>
    </location>
</feature>
<proteinExistence type="predicted"/>
<accession>A0A9W9ANP7</accession>
<comment type="caution">
    <text evidence="2">The sequence shown here is derived from an EMBL/GenBank/DDBJ whole genome shotgun (WGS) entry which is preliminary data.</text>
</comment>
<organism evidence="2 3">
    <name type="scientific">Lentinula aciculospora</name>
    <dbReference type="NCBI Taxonomy" id="153920"/>
    <lineage>
        <taxon>Eukaryota</taxon>
        <taxon>Fungi</taxon>
        <taxon>Dikarya</taxon>
        <taxon>Basidiomycota</taxon>
        <taxon>Agaricomycotina</taxon>
        <taxon>Agaricomycetes</taxon>
        <taxon>Agaricomycetidae</taxon>
        <taxon>Agaricales</taxon>
        <taxon>Marasmiineae</taxon>
        <taxon>Omphalotaceae</taxon>
        <taxon>Lentinula</taxon>
    </lineage>
</organism>